<dbReference type="WBParaSite" id="PSAMB.scaffold5425size11729.g26607.t1">
    <property type="protein sequence ID" value="PSAMB.scaffold5425size11729.g26607.t1"/>
    <property type="gene ID" value="PSAMB.scaffold5425size11729.g26607"/>
</dbReference>
<reference evidence="6" key="1">
    <citation type="submission" date="2022-11" db="UniProtKB">
        <authorList>
            <consortium name="WormBaseParasite"/>
        </authorList>
    </citation>
    <scope>IDENTIFICATION</scope>
</reference>
<keyword evidence="2" id="KW-0963">Cytoplasm</keyword>
<evidence type="ECO:0000256" key="3">
    <source>
        <dbReference type="SAM" id="MobiDB-lite"/>
    </source>
</evidence>
<dbReference type="PANTHER" id="PTHR15963">
    <property type="entry name" value="GENERAL RECEPTOR FOR PHOSPHOINOSITIDES 1-ASSOCIATED SCAFFOLD PROTEIN-RELATED"/>
    <property type="match status" value="1"/>
</dbReference>
<dbReference type="InterPro" id="IPR001478">
    <property type="entry name" value="PDZ"/>
</dbReference>
<dbReference type="Pfam" id="PF00595">
    <property type="entry name" value="PDZ"/>
    <property type="match status" value="1"/>
</dbReference>
<dbReference type="PROSITE" id="PS50106">
    <property type="entry name" value="PDZ"/>
    <property type="match status" value="1"/>
</dbReference>
<evidence type="ECO:0000259" key="4">
    <source>
        <dbReference type="PROSITE" id="PS50106"/>
    </source>
</evidence>
<comment type="subcellular location">
    <subcellularLocation>
        <location evidence="1">Cytoplasm</location>
    </subcellularLocation>
</comment>
<feature type="compositionally biased region" description="Basic and acidic residues" evidence="3">
    <location>
        <begin position="339"/>
        <end position="351"/>
    </location>
</feature>
<sequence>MRSLQDVVRLQTDHDHVMNASTALTPVIEEVDLNDTLPAPFQDDDDSGCGEMEQRRPRLNTVGPLRVIKTLPELNEPSVSRSTDCSPLHKSDTRASRSQRTLLGSLARSRLYHSLSSLDRKGKLWSKFYCEEDENVKRVLEAVAGDHSVVTHPSDNRKRRTVVIRRAENERFGFVVQSYLLKRPQCGTLEQVSYVDYVELNSPATTAGLRAGDVIVSINGRLVKEQTHEQLIAYIGTCREMRMVVLFENYVHRIDLCSRAIRLKKLLADKHQQLSLLEIDEQRLLNKMPPLSRDEKISLLTRATPTSSSLSSLSGRLTVDIDGISMTSFQSQDCSTDDAQSRHTVSSEDSKTPSGVGSSSSSGAGSSSSEPDVVVTRL</sequence>
<dbReference type="InterPro" id="IPR052122">
    <property type="entry name" value="Intracell_Traff_Signaling_Reg"/>
</dbReference>
<keyword evidence="5" id="KW-1185">Reference proteome</keyword>
<feature type="compositionally biased region" description="Low complexity" evidence="3">
    <location>
        <begin position="354"/>
        <end position="369"/>
    </location>
</feature>
<organism evidence="5 6">
    <name type="scientific">Plectus sambesii</name>
    <dbReference type="NCBI Taxonomy" id="2011161"/>
    <lineage>
        <taxon>Eukaryota</taxon>
        <taxon>Metazoa</taxon>
        <taxon>Ecdysozoa</taxon>
        <taxon>Nematoda</taxon>
        <taxon>Chromadorea</taxon>
        <taxon>Plectida</taxon>
        <taxon>Plectina</taxon>
        <taxon>Plectoidea</taxon>
        <taxon>Plectidae</taxon>
        <taxon>Plectus</taxon>
    </lineage>
</organism>
<dbReference type="PANTHER" id="PTHR15963:SF5">
    <property type="entry name" value="SHORT SPINDLE 6, ISOFORM A"/>
    <property type="match status" value="1"/>
</dbReference>
<protein>
    <submittedName>
        <fullName evidence="6">PDZ domain-containing protein</fullName>
    </submittedName>
</protein>
<dbReference type="Proteomes" id="UP000887566">
    <property type="component" value="Unplaced"/>
</dbReference>
<proteinExistence type="predicted"/>
<evidence type="ECO:0000313" key="5">
    <source>
        <dbReference type="Proteomes" id="UP000887566"/>
    </source>
</evidence>
<feature type="region of interest" description="Disordered" evidence="3">
    <location>
        <begin position="73"/>
        <end position="99"/>
    </location>
</feature>
<dbReference type="SMART" id="SM00228">
    <property type="entry name" value="PDZ"/>
    <property type="match status" value="1"/>
</dbReference>
<dbReference type="SUPFAM" id="SSF50156">
    <property type="entry name" value="PDZ domain-like"/>
    <property type="match status" value="1"/>
</dbReference>
<evidence type="ECO:0000256" key="1">
    <source>
        <dbReference type="ARBA" id="ARBA00004496"/>
    </source>
</evidence>
<accession>A0A914WU86</accession>
<dbReference type="InterPro" id="IPR036034">
    <property type="entry name" value="PDZ_sf"/>
</dbReference>
<feature type="domain" description="PDZ" evidence="4">
    <location>
        <begin position="161"/>
        <end position="235"/>
    </location>
</feature>
<dbReference type="GO" id="GO:0005737">
    <property type="term" value="C:cytoplasm"/>
    <property type="evidence" value="ECO:0007669"/>
    <property type="project" value="UniProtKB-SubCell"/>
</dbReference>
<evidence type="ECO:0000256" key="2">
    <source>
        <dbReference type="ARBA" id="ARBA00022490"/>
    </source>
</evidence>
<name>A0A914WU86_9BILA</name>
<dbReference type="AlphaFoldDB" id="A0A914WU86"/>
<evidence type="ECO:0000313" key="6">
    <source>
        <dbReference type="WBParaSite" id="PSAMB.scaffold5425size11729.g26607.t1"/>
    </source>
</evidence>
<dbReference type="Gene3D" id="2.30.42.10">
    <property type="match status" value="1"/>
</dbReference>
<feature type="region of interest" description="Disordered" evidence="3">
    <location>
        <begin position="331"/>
        <end position="378"/>
    </location>
</feature>